<dbReference type="Pfam" id="PF06751">
    <property type="entry name" value="EutB"/>
    <property type="match status" value="1"/>
</dbReference>
<dbReference type="RefSeq" id="WP_073041460.1">
    <property type="nucleotide sequence ID" value="NZ_FQVB01000043.1"/>
</dbReference>
<comment type="similarity">
    <text evidence="1">Belongs to the EutB family.</text>
</comment>
<feature type="binding site" evidence="1">
    <location>
        <begin position="160"/>
        <end position="162"/>
    </location>
    <ligand>
        <name>substrate</name>
    </ligand>
</feature>
<proteinExistence type="inferred from homology"/>
<comment type="subcellular location">
    <subcellularLocation>
        <location evidence="1">Bacterial microcompartment</location>
    </subcellularLocation>
</comment>
<keyword evidence="3" id="KW-1185">Reference proteome</keyword>
<dbReference type="EMBL" id="FQVB01000043">
    <property type="protein sequence ID" value="SHG12567.1"/>
    <property type="molecule type" value="Genomic_DNA"/>
</dbReference>
<feature type="binding site" evidence="1">
    <location>
        <position position="296"/>
    </location>
    <ligand>
        <name>adenosylcob(III)alamin</name>
        <dbReference type="ChEBI" id="CHEBI:18408"/>
    </ligand>
</feature>
<dbReference type="GO" id="GO:0009350">
    <property type="term" value="C:ethanolamine ammonia-lyase complex"/>
    <property type="evidence" value="ECO:0007669"/>
    <property type="project" value="UniProtKB-UniRule"/>
</dbReference>
<dbReference type="GO" id="GO:0006520">
    <property type="term" value="P:amino acid metabolic process"/>
    <property type="evidence" value="ECO:0007669"/>
    <property type="project" value="InterPro"/>
</dbReference>
<dbReference type="Gene3D" id="1.10.220.70">
    <property type="entry name" value="lyase"/>
    <property type="match status" value="1"/>
</dbReference>
<dbReference type="OrthoDB" id="9770909at2"/>
<organism evidence="2 3">
    <name type="scientific">Desulfacinum infernum DSM 9756</name>
    <dbReference type="NCBI Taxonomy" id="1121391"/>
    <lineage>
        <taxon>Bacteria</taxon>
        <taxon>Pseudomonadati</taxon>
        <taxon>Thermodesulfobacteriota</taxon>
        <taxon>Syntrophobacteria</taxon>
        <taxon>Syntrophobacterales</taxon>
        <taxon>Syntrophobacteraceae</taxon>
        <taxon>Desulfacinum</taxon>
    </lineage>
</organism>
<feature type="binding site" evidence="1">
    <location>
        <position position="288"/>
    </location>
    <ligand>
        <name>substrate</name>
    </ligand>
</feature>
<protein>
    <recommendedName>
        <fullName evidence="1">Ethanolamine ammonia-lyase large subunit</fullName>
        <shortName evidence="1">EAL large subunit</shortName>
        <ecNumber evidence="1">4.3.1.7</ecNumber>
    </recommendedName>
</protein>
<dbReference type="PANTHER" id="PTHR39329">
    <property type="entry name" value="ETHANOLAMINE AMMONIA-LYASE HEAVY CHAIN"/>
    <property type="match status" value="1"/>
</dbReference>
<evidence type="ECO:0000256" key="1">
    <source>
        <dbReference type="HAMAP-Rule" id="MF_00861"/>
    </source>
</evidence>
<name>A0A1M5H996_9BACT</name>
<dbReference type="InterPro" id="IPR013785">
    <property type="entry name" value="Aldolase_TIM"/>
</dbReference>
<feature type="binding site" evidence="1">
    <location>
        <position position="247"/>
    </location>
    <ligand>
        <name>adenosylcob(III)alamin</name>
        <dbReference type="ChEBI" id="CHEBI:18408"/>
    </ligand>
</feature>
<gene>
    <name evidence="1" type="primary">eutB</name>
    <name evidence="2" type="ORF">SAMN02745206_03307</name>
</gene>
<evidence type="ECO:0000313" key="2">
    <source>
        <dbReference type="EMBL" id="SHG12567.1"/>
    </source>
</evidence>
<dbReference type="InterPro" id="IPR010628">
    <property type="entry name" value="EutB"/>
</dbReference>
<keyword evidence="1" id="KW-0170">Cobalt</keyword>
<keyword evidence="1 2" id="KW-0456">Lyase</keyword>
<dbReference type="GO" id="GO:0031419">
    <property type="term" value="F:cobalamin binding"/>
    <property type="evidence" value="ECO:0007669"/>
    <property type="project" value="UniProtKB-UniRule"/>
</dbReference>
<dbReference type="NCBIfam" id="NF011649">
    <property type="entry name" value="PRK15067.1"/>
    <property type="match status" value="1"/>
</dbReference>
<dbReference type="InterPro" id="IPR044939">
    <property type="entry name" value="EutB_dom_2_sf"/>
</dbReference>
<feature type="binding site" evidence="1">
    <location>
        <position position="193"/>
    </location>
    <ligand>
        <name>substrate</name>
    </ligand>
</feature>
<dbReference type="InterPro" id="IPR044941">
    <property type="entry name" value="EutB_N_sf"/>
</dbReference>
<dbReference type="PIRSF" id="PIRSF018788">
    <property type="entry name" value="EutB"/>
    <property type="match status" value="1"/>
</dbReference>
<dbReference type="PANTHER" id="PTHR39329:SF1">
    <property type="entry name" value="ETHANOLAMINE AMMONIA-LYASE LARGE SUBUNIT"/>
    <property type="match status" value="1"/>
</dbReference>
<feature type="binding site" evidence="1">
    <location>
        <position position="363"/>
    </location>
    <ligand>
        <name>substrate</name>
    </ligand>
</feature>
<comment type="catalytic activity">
    <reaction evidence="1">
        <text>ethanolamine = acetaldehyde + NH4(+)</text>
        <dbReference type="Rhea" id="RHEA:15313"/>
        <dbReference type="ChEBI" id="CHEBI:15343"/>
        <dbReference type="ChEBI" id="CHEBI:28938"/>
        <dbReference type="ChEBI" id="CHEBI:57603"/>
        <dbReference type="EC" id="4.3.1.7"/>
    </reaction>
</comment>
<dbReference type="GO" id="GO:0008851">
    <property type="term" value="F:ethanolamine ammonia-lyase activity"/>
    <property type="evidence" value="ECO:0007669"/>
    <property type="project" value="UniProtKB-UniRule"/>
</dbReference>
<comment type="function">
    <text evidence="1">Catalyzes the deamination of various vicinal amino-alcohols to oxo compounds. Allows this organism to utilize ethanolamine as the sole source of nitrogen and carbon in the presence of vitamin B12.</text>
</comment>
<evidence type="ECO:0000313" key="3">
    <source>
        <dbReference type="Proteomes" id="UP000184076"/>
    </source>
</evidence>
<keyword evidence="1" id="KW-1283">Bacterial microcompartment</keyword>
<comment type="pathway">
    <text evidence="1">Amine and polyamine degradation; ethanolamine degradation.</text>
</comment>
<dbReference type="GO" id="GO:0046336">
    <property type="term" value="P:ethanolamine catabolic process"/>
    <property type="evidence" value="ECO:0007669"/>
    <property type="project" value="UniProtKB-UniRule"/>
</dbReference>
<dbReference type="EC" id="4.3.1.7" evidence="1"/>
<feature type="binding site" evidence="1">
    <location>
        <position position="194"/>
    </location>
    <ligand>
        <name>adenosylcob(III)alamin</name>
        <dbReference type="ChEBI" id="CHEBI:18408"/>
    </ligand>
</feature>
<reference evidence="3" key="1">
    <citation type="submission" date="2016-11" db="EMBL/GenBank/DDBJ databases">
        <authorList>
            <person name="Varghese N."/>
            <person name="Submissions S."/>
        </authorList>
    </citation>
    <scope>NUCLEOTIDE SEQUENCE [LARGE SCALE GENOMIC DNA]</scope>
    <source>
        <strain evidence="3">DSM 9756</strain>
    </source>
</reference>
<dbReference type="GO" id="GO:0005829">
    <property type="term" value="C:cytosol"/>
    <property type="evidence" value="ECO:0007669"/>
    <property type="project" value="TreeGrafter"/>
</dbReference>
<feature type="binding site" evidence="1">
    <location>
        <position position="402"/>
    </location>
    <ligand>
        <name>adenosylcob(III)alamin</name>
        <dbReference type="ChEBI" id="CHEBI:18408"/>
    </ligand>
</feature>
<sequence>MRSHIRIRGRFFSFRSLYEVMAKANEEKSGDRLAGIGAESELERVAAKALLAEMELRTFREYPAVPYESDEVTRLIQDALDEDVYREIRGWSLAQLREYVLSHTTGPEDLRRLSRGLTSEMIAGLAKIMSNMDLMVAASKIHNHARCRTTIGILGTLASRLQPNHPTDDPDGITASIKDGLAYGVGDALIGINPVEDTPNNIRRLMEHVFRVTHEELEVPTQISILAHISTQMEALRAGGTTDLLFQSIAGTEKANRSFGVTSVLLEEARLQLRHRNPRLGPNVFYFETGQGSELSSCAHEGVDQVTLEARCYGFARIFRPFLVNTVVGFIGPEYLYDAKQVLRAGLEDVFMGKLHGLPMGIDVCYTNHMKMDQNDLENLAVLVTAARACYLMGVPMGDDVMLNYQTTSYHDVASLRQLFGLRPLPEFERWLASMGIMHNGALTQSAADPSCFSEWCGEEECRAHGSQHCHA</sequence>
<dbReference type="Gene3D" id="3.20.20.70">
    <property type="entry name" value="Aldolase class I"/>
    <property type="match status" value="1"/>
</dbReference>
<dbReference type="STRING" id="1121391.SAMN02745206_03307"/>
<comment type="cofactor">
    <cofactor evidence="1">
        <name>adenosylcob(III)alamin</name>
        <dbReference type="ChEBI" id="CHEBI:18408"/>
    </cofactor>
    <text evidence="1">Binds between the large and small subunits.</text>
</comment>
<dbReference type="GO" id="GO:0031471">
    <property type="term" value="C:ethanolamine degradation polyhedral organelle"/>
    <property type="evidence" value="ECO:0007669"/>
    <property type="project" value="UniProtKB-UniRule"/>
</dbReference>
<dbReference type="Proteomes" id="UP000184076">
    <property type="component" value="Unassembled WGS sequence"/>
</dbReference>
<keyword evidence="1" id="KW-0846">Cobalamin</keyword>
<dbReference type="Gene3D" id="2.30.170.30">
    <property type="entry name" value="ethanolamine ammonia-lyase heavy chain domain like"/>
    <property type="match status" value="1"/>
</dbReference>
<accession>A0A1M5H996</accession>
<dbReference type="AlphaFoldDB" id="A0A1M5H996"/>
<dbReference type="HAMAP" id="MF_00861">
    <property type="entry name" value="EutB"/>
    <property type="match status" value="1"/>
</dbReference>
<dbReference type="UniPathway" id="UPA00560"/>
<comment type="subunit">
    <text evidence="1">The basic unit is a heterodimer which dimerizes to form tetramers. The heterotetramers trimerize; 6 large subunits form a core ring with 6 small subunits projecting outwards.</text>
</comment>